<feature type="region of interest" description="Disordered" evidence="7">
    <location>
        <begin position="24"/>
        <end position="56"/>
    </location>
</feature>
<gene>
    <name evidence="9" type="ORF">CKM354_000070900</name>
</gene>
<keyword evidence="3" id="KW-0677">Repeat</keyword>
<dbReference type="RefSeq" id="XP_044651742.1">
    <property type="nucleotide sequence ID" value="XM_044795807.1"/>
</dbReference>
<dbReference type="AlphaFoldDB" id="A0A9P3CBY5"/>
<evidence type="ECO:0000256" key="7">
    <source>
        <dbReference type="SAM" id="MobiDB-lite"/>
    </source>
</evidence>
<evidence type="ECO:0000256" key="1">
    <source>
        <dbReference type="ARBA" id="ARBA00004123"/>
    </source>
</evidence>
<evidence type="ECO:0000259" key="8">
    <source>
        <dbReference type="Pfam" id="PF04082"/>
    </source>
</evidence>
<evidence type="ECO:0000313" key="10">
    <source>
        <dbReference type="Proteomes" id="UP000825890"/>
    </source>
</evidence>
<feature type="compositionally biased region" description="Low complexity" evidence="7">
    <location>
        <begin position="26"/>
        <end position="40"/>
    </location>
</feature>
<evidence type="ECO:0000313" key="9">
    <source>
        <dbReference type="EMBL" id="GIZ37255.1"/>
    </source>
</evidence>
<dbReference type="PANTHER" id="PTHR40626">
    <property type="entry name" value="MIP31509P"/>
    <property type="match status" value="1"/>
</dbReference>
<keyword evidence="4" id="KW-0863">Zinc-finger</keyword>
<proteinExistence type="predicted"/>
<reference evidence="9 10" key="1">
    <citation type="submission" date="2021-01" db="EMBL/GenBank/DDBJ databases">
        <title>Cercospora kikuchii MAFF 305040 whole genome shotgun sequence.</title>
        <authorList>
            <person name="Kashiwa T."/>
            <person name="Suzuki T."/>
        </authorList>
    </citation>
    <scope>NUCLEOTIDE SEQUENCE [LARGE SCALE GENOMIC DNA]</scope>
    <source>
        <strain evidence="9 10">MAFF 305040</strain>
    </source>
</reference>
<feature type="domain" description="Xylanolytic transcriptional activator regulatory" evidence="8">
    <location>
        <begin position="226"/>
        <end position="484"/>
    </location>
</feature>
<dbReference type="GeneID" id="68286284"/>
<keyword evidence="2" id="KW-0479">Metal-binding</keyword>
<name>A0A9P3CBY5_9PEZI</name>
<dbReference type="OrthoDB" id="654211at2759"/>
<dbReference type="GO" id="GO:0000978">
    <property type="term" value="F:RNA polymerase II cis-regulatory region sequence-specific DNA binding"/>
    <property type="evidence" value="ECO:0007669"/>
    <property type="project" value="InterPro"/>
</dbReference>
<dbReference type="InterPro" id="IPR007219">
    <property type="entry name" value="XnlR_reg_dom"/>
</dbReference>
<evidence type="ECO:0000256" key="4">
    <source>
        <dbReference type="ARBA" id="ARBA00022771"/>
    </source>
</evidence>
<dbReference type="GO" id="GO:0000981">
    <property type="term" value="F:DNA-binding transcription factor activity, RNA polymerase II-specific"/>
    <property type="evidence" value="ECO:0007669"/>
    <property type="project" value="InterPro"/>
</dbReference>
<evidence type="ECO:0000256" key="5">
    <source>
        <dbReference type="ARBA" id="ARBA00022833"/>
    </source>
</evidence>
<evidence type="ECO:0000256" key="3">
    <source>
        <dbReference type="ARBA" id="ARBA00022737"/>
    </source>
</evidence>
<sequence length="707" mass="78722">MACGTSQLTRMKDLSVAIAIGRHLDTPLTPSPETTESATPQDAITAPSPVPEFGVGLETGTTGTVGSAAEISMHDSNFDSEPLSVDQFEPLPDLDVFGSDVFNDFDSFIATMGMNGPFELDLFTGGPNHEPTPAPNGRTEMLMLHRHPNAPQQHDSYQCQDVARGAKSMEFADADADELKELRPMPCPWGFSTAQREELQRISRVYRDGEEAYQVPSRLALGRYIAAYFDELHNHFPMIHASTFRPQTICTSAPELVLALATCGAACKYETRTALRTWHVATRITLAKWRQTSVATSEEKLRTAQAALLLTDFALLHYNCKTMQNSPELREILQDFARDRRAIEHSEQHDWQRWILAEGQRRTVCCIYVVLHLFSTALDVPPSLLVSELNVELPSSTAEWTAASQSAWLQARKSGTSVTHVQEALAALFSATTLQGLHSPLSNLVLMVAVLQRVYLGRQMQLVGDQGPVRDGDASEIQSALQRWTLAWQQARESMLDPRNPDGSNSFTSTSYLGLAYIRLCTNYASRRHLASWDVAKIGRSLYESPLPQRSSSLAPALLHATQALYIPVKLGLEWITRSNFLHWDLSIFLCYLEAAVFTSKWLLRVAESSGHFPLTDCELNILKTLHRISDEIDESLDPIIDGVEMQTVRVASDLGTTALARSLAVRIADIWARLFSHHNSPWPMVDLIGRSLAEYARLVREHTQIK</sequence>
<dbReference type="GO" id="GO:0006351">
    <property type="term" value="P:DNA-templated transcription"/>
    <property type="evidence" value="ECO:0007669"/>
    <property type="project" value="InterPro"/>
</dbReference>
<dbReference type="GO" id="GO:0005634">
    <property type="term" value="C:nucleus"/>
    <property type="evidence" value="ECO:0007669"/>
    <property type="project" value="UniProtKB-SubCell"/>
</dbReference>
<accession>A0A9P3CBY5</accession>
<dbReference type="CDD" id="cd12148">
    <property type="entry name" value="fungal_TF_MHR"/>
    <property type="match status" value="1"/>
</dbReference>
<evidence type="ECO:0000256" key="2">
    <source>
        <dbReference type="ARBA" id="ARBA00022723"/>
    </source>
</evidence>
<organism evidence="9 10">
    <name type="scientific">Cercospora kikuchii</name>
    <dbReference type="NCBI Taxonomy" id="84275"/>
    <lineage>
        <taxon>Eukaryota</taxon>
        <taxon>Fungi</taxon>
        <taxon>Dikarya</taxon>
        <taxon>Ascomycota</taxon>
        <taxon>Pezizomycotina</taxon>
        <taxon>Dothideomycetes</taxon>
        <taxon>Dothideomycetidae</taxon>
        <taxon>Mycosphaerellales</taxon>
        <taxon>Mycosphaerellaceae</taxon>
        <taxon>Cercospora</taxon>
    </lineage>
</organism>
<dbReference type="Pfam" id="PF04082">
    <property type="entry name" value="Fungal_trans"/>
    <property type="match status" value="1"/>
</dbReference>
<keyword evidence="6" id="KW-0539">Nucleus</keyword>
<evidence type="ECO:0000256" key="6">
    <source>
        <dbReference type="ARBA" id="ARBA00023242"/>
    </source>
</evidence>
<comment type="caution">
    <text evidence="9">The sequence shown here is derived from an EMBL/GenBank/DDBJ whole genome shotgun (WGS) entry which is preliminary data.</text>
</comment>
<dbReference type="Proteomes" id="UP000825890">
    <property type="component" value="Unassembled WGS sequence"/>
</dbReference>
<dbReference type="PANTHER" id="PTHR40626:SF10">
    <property type="entry name" value="C2H2-TYPE DOMAIN-CONTAINING PROTEIN"/>
    <property type="match status" value="1"/>
</dbReference>
<keyword evidence="5" id="KW-0862">Zinc</keyword>
<dbReference type="GO" id="GO:0008270">
    <property type="term" value="F:zinc ion binding"/>
    <property type="evidence" value="ECO:0007669"/>
    <property type="project" value="UniProtKB-KW"/>
</dbReference>
<dbReference type="GO" id="GO:0000785">
    <property type="term" value="C:chromatin"/>
    <property type="evidence" value="ECO:0007669"/>
    <property type="project" value="TreeGrafter"/>
</dbReference>
<keyword evidence="10" id="KW-1185">Reference proteome</keyword>
<comment type="subcellular location">
    <subcellularLocation>
        <location evidence="1">Nucleus</location>
    </subcellularLocation>
</comment>
<dbReference type="InterPro" id="IPR051059">
    <property type="entry name" value="VerF-like"/>
</dbReference>
<protein>
    <recommendedName>
        <fullName evidence="8">Xylanolytic transcriptional activator regulatory domain-containing protein</fullName>
    </recommendedName>
</protein>
<dbReference type="EMBL" id="BOLY01000001">
    <property type="protein sequence ID" value="GIZ37255.1"/>
    <property type="molecule type" value="Genomic_DNA"/>
</dbReference>